<organism evidence="2 3">
    <name type="scientific">Natronogracilivirga saccharolytica</name>
    <dbReference type="NCBI Taxonomy" id="2812953"/>
    <lineage>
        <taxon>Bacteria</taxon>
        <taxon>Pseudomonadati</taxon>
        <taxon>Balneolota</taxon>
        <taxon>Balneolia</taxon>
        <taxon>Balneolales</taxon>
        <taxon>Cyclonatronaceae</taxon>
        <taxon>Natronogracilivirga</taxon>
    </lineage>
</organism>
<protein>
    <submittedName>
        <fullName evidence="2">GNAT family N-acetyltransferase</fullName>
    </submittedName>
</protein>
<keyword evidence="3" id="KW-1185">Reference proteome</keyword>
<dbReference type="Proteomes" id="UP000673975">
    <property type="component" value="Unassembled WGS sequence"/>
</dbReference>
<proteinExistence type="predicted"/>
<dbReference type="Gene3D" id="3.40.630.30">
    <property type="match status" value="1"/>
</dbReference>
<dbReference type="InterPro" id="IPR000182">
    <property type="entry name" value="GNAT_dom"/>
</dbReference>
<sequence length="150" mass="16938">MTPTFSIETITPENYRHASFSPDDIADFLFNHLDQFGDPRDQIMKCLEYALGIQESRRGFILAAHEDGNILGTVVVCETGMAGFVPENLLVYIAVDENTRGRGIGRHLMDKAIETADGDVALHVEPDNPARRLYERIGFTSKYLEMRFNK</sequence>
<dbReference type="PROSITE" id="PS51186">
    <property type="entry name" value="GNAT"/>
    <property type="match status" value="1"/>
</dbReference>
<evidence type="ECO:0000259" key="1">
    <source>
        <dbReference type="PROSITE" id="PS51186"/>
    </source>
</evidence>
<evidence type="ECO:0000313" key="2">
    <source>
        <dbReference type="EMBL" id="MBP3193670.1"/>
    </source>
</evidence>
<name>A0A8J7UVP3_9BACT</name>
<dbReference type="SUPFAM" id="SSF55729">
    <property type="entry name" value="Acyl-CoA N-acyltransferases (Nat)"/>
    <property type="match status" value="1"/>
</dbReference>
<accession>A0A8J7UVP3</accession>
<gene>
    <name evidence="2" type="ORF">NATSA_13420</name>
</gene>
<dbReference type="Pfam" id="PF00583">
    <property type="entry name" value="Acetyltransf_1"/>
    <property type="match status" value="1"/>
</dbReference>
<dbReference type="GO" id="GO:0016747">
    <property type="term" value="F:acyltransferase activity, transferring groups other than amino-acyl groups"/>
    <property type="evidence" value="ECO:0007669"/>
    <property type="project" value="InterPro"/>
</dbReference>
<feature type="domain" description="N-acetyltransferase" evidence="1">
    <location>
        <begin position="15"/>
        <end position="150"/>
    </location>
</feature>
<dbReference type="PANTHER" id="PTHR43617">
    <property type="entry name" value="L-AMINO ACID N-ACETYLTRANSFERASE"/>
    <property type="match status" value="1"/>
</dbReference>
<dbReference type="InterPro" id="IPR016181">
    <property type="entry name" value="Acyl_CoA_acyltransferase"/>
</dbReference>
<dbReference type="CDD" id="cd04301">
    <property type="entry name" value="NAT_SF"/>
    <property type="match status" value="1"/>
</dbReference>
<comment type="caution">
    <text evidence="2">The sequence shown here is derived from an EMBL/GenBank/DDBJ whole genome shotgun (WGS) entry which is preliminary data.</text>
</comment>
<dbReference type="RefSeq" id="WP_210513125.1">
    <property type="nucleotide sequence ID" value="NZ_JAFIDN010000012.1"/>
</dbReference>
<reference evidence="2" key="1">
    <citation type="submission" date="2021-02" db="EMBL/GenBank/DDBJ databases">
        <title>Natronogracilivirga saccharolytica gen. nov. sp. nov. a new anaerobic, haloalkiliphilic carbohydrate-fermenting bacterium from soda lake and proposing of Cyclonatronumiaceae fam. nov. in the phylum Balneolaeota.</title>
        <authorList>
            <person name="Zhilina T.N."/>
            <person name="Sorokin D.Y."/>
            <person name="Zavarzina D.G."/>
            <person name="Toshchakov S.V."/>
            <person name="Kublanov I.V."/>
        </authorList>
    </citation>
    <scope>NUCLEOTIDE SEQUENCE</scope>
    <source>
        <strain evidence="2">Z-1702</strain>
    </source>
</reference>
<dbReference type="EMBL" id="JAFIDN010000012">
    <property type="protein sequence ID" value="MBP3193670.1"/>
    <property type="molecule type" value="Genomic_DNA"/>
</dbReference>
<dbReference type="AlphaFoldDB" id="A0A8J7UVP3"/>
<dbReference type="InterPro" id="IPR050276">
    <property type="entry name" value="MshD_Acetyltransferase"/>
</dbReference>
<evidence type="ECO:0000313" key="3">
    <source>
        <dbReference type="Proteomes" id="UP000673975"/>
    </source>
</evidence>